<evidence type="ECO:0000313" key="9">
    <source>
        <dbReference type="Proteomes" id="UP001497480"/>
    </source>
</evidence>
<dbReference type="CDD" id="cd05476">
    <property type="entry name" value="pepsin_A_like_plant"/>
    <property type="match status" value="1"/>
</dbReference>
<dbReference type="FunFam" id="2.40.70.10:FF:000016">
    <property type="entry name" value="Probable aspartic protease At2g35615"/>
    <property type="match status" value="1"/>
</dbReference>
<keyword evidence="6" id="KW-0325">Glycoprotein</keyword>
<dbReference type="InterPro" id="IPR032799">
    <property type="entry name" value="TAXi_C"/>
</dbReference>
<accession>A0AAV1VZ05</accession>
<dbReference type="InterPro" id="IPR051708">
    <property type="entry name" value="Plant_Aspart_Prot_A1"/>
</dbReference>
<dbReference type="Proteomes" id="UP001497480">
    <property type="component" value="Unassembled WGS sequence"/>
</dbReference>
<dbReference type="Gene3D" id="2.40.70.10">
    <property type="entry name" value="Acid Proteases"/>
    <property type="match status" value="2"/>
</dbReference>
<evidence type="ECO:0000256" key="1">
    <source>
        <dbReference type="ARBA" id="ARBA00007447"/>
    </source>
</evidence>
<name>A0AAV1VZ05_LUPLU</name>
<dbReference type="GO" id="GO:0005576">
    <property type="term" value="C:extracellular region"/>
    <property type="evidence" value="ECO:0007669"/>
    <property type="project" value="TreeGrafter"/>
</dbReference>
<dbReference type="SUPFAM" id="SSF50630">
    <property type="entry name" value="Acid proteases"/>
    <property type="match status" value="1"/>
</dbReference>
<dbReference type="PROSITE" id="PS51767">
    <property type="entry name" value="PEPTIDASE_A1"/>
    <property type="match status" value="1"/>
</dbReference>
<gene>
    <name evidence="8" type="ORF">LLUT_LOCUS3301</name>
</gene>
<keyword evidence="2" id="KW-0645">Protease</keyword>
<evidence type="ECO:0000256" key="5">
    <source>
        <dbReference type="ARBA" id="ARBA00022801"/>
    </source>
</evidence>
<feature type="domain" description="Peptidase A1" evidence="7">
    <location>
        <begin position="1"/>
        <end position="334"/>
    </location>
</feature>
<evidence type="ECO:0000256" key="4">
    <source>
        <dbReference type="ARBA" id="ARBA00022750"/>
    </source>
</evidence>
<evidence type="ECO:0000256" key="6">
    <source>
        <dbReference type="ARBA" id="ARBA00023180"/>
    </source>
</evidence>
<reference evidence="8 9" key="1">
    <citation type="submission" date="2024-03" db="EMBL/GenBank/DDBJ databases">
        <authorList>
            <person name="Martinez-Hernandez J."/>
        </authorList>
    </citation>
    <scope>NUCLEOTIDE SEQUENCE [LARGE SCALE GENOMIC DNA]</scope>
</reference>
<comment type="caution">
    <text evidence="8">The sequence shown here is derived from an EMBL/GenBank/DDBJ whole genome shotgun (WGS) entry which is preliminary data.</text>
</comment>
<proteinExistence type="inferred from homology"/>
<dbReference type="PANTHER" id="PTHR47967">
    <property type="entry name" value="OS07G0603500 PROTEIN-RELATED"/>
    <property type="match status" value="1"/>
</dbReference>
<keyword evidence="9" id="KW-1185">Reference proteome</keyword>
<keyword evidence="3" id="KW-0732">Signal</keyword>
<dbReference type="AlphaFoldDB" id="A0AAV1VZ05"/>
<dbReference type="EMBL" id="CAXHTB010000002">
    <property type="protein sequence ID" value="CAL0302241.1"/>
    <property type="molecule type" value="Genomic_DNA"/>
</dbReference>
<dbReference type="PANTHER" id="PTHR47967:SF66">
    <property type="entry name" value="ASPARTIC PROTEINASE CDR1-RELATED"/>
    <property type="match status" value="1"/>
</dbReference>
<evidence type="ECO:0000259" key="7">
    <source>
        <dbReference type="PROSITE" id="PS51767"/>
    </source>
</evidence>
<evidence type="ECO:0000313" key="8">
    <source>
        <dbReference type="EMBL" id="CAL0302241.1"/>
    </source>
</evidence>
<dbReference type="InterPro" id="IPR021109">
    <property type="entry name" value="Peptidase_aspartic_dom_sf"/>
</dbReference>
<comment type="similarity">
    <text evidence="1">Belongs to the peptidase A1 family.</text>
</comment>
<keyword evidence="4" id="KW-0064">Aspartyl protease</keyword>
<dbReference type="GO" id="GO:0006508">
    <property type="term" value="P:proteolysis"/>
    <property type="evidence" value="ECO:0007669"/>
    <property type="project" value="UniProtKB-KW"/>
</dbReference>
<sequence>MKYSIGTPSFNVMAVADTGSDVIWLQCQPCEKCYKHIDPVFDPSKSKTYKNAPCSSQACKLIKNNSCKNGPEESRCQYKVSYDDGSISIGDVAFETLTLGTNATNFHVDNIIFGCGHNNNGIFQPKSTGIVGLGNGPSSLTSQLGAAIDNKFSYCLTPESNIPSLLNFGEKAVVFGPGTVSTPLASGRSPTYYYLTLKGMTVAGKRLDFETKVDPIGNTGNIIIDSGTTLSFLSADFYNRLESLVAAQIKSERVTDPKILRPPIKLCYKSSTSTLKAPPITVHFDGADIVLNQLNTFFKFGDGKGKLCPLSQLNVVSCNHIISIIAYALLIQYS</sequence>
<dbReference type="GO" id="GO:0004190">
    <property type="term" value="F:aspartic-type endopeptidase activity"/>
    <property type="evidence" value="ECO:0007669"/>
    <property type="project" value="UniProtKB-KW"/>
</dbReference>
<dbReference type="InterPro" id="IPR032861">
    <property type="entry name" value="TAXi_N"/>
</dbReference>
<dbReference type="Pfam" id="PF14543">
    <property type="entry name" value="TAXi_N"/>
    <property type="match status" value="1"/>
</dbReference>
<evidence type="ECO:0000256" key="2">
    <source>
        <dbReference type="ARBA" id="ARBA00022670"/>
    </source>
</evidence>
<organism evidence="8 9">
    <name type="scientific">Lupinus luteus</name>
    <name type="common">European yellow lupine</name>
    <dbReference type="NCBI Taxonomy" id="3873"/>
    <lineage>
        <taxon>Eukaryota</taxon>
        <taxon>Viridiplantae</taxon>
        <taxon>Streptophyta</taxon>
        <taxon>Embryophyta</taxon>
        <taxon>Tracheophyta</taxon>
        <taxon>Spermatophyta</taxon>
        <taxon>Magnoliopsida</taxon>
        <taxon>eudicotyledons</taxon>
        <taxon>Gunneridae</taxon>
        <taxon>Pentapetalae</taxon>
        <taxon>rosids</taxon>
        <taxon>fabids</taxon>
        <taxon>Fabales</taxon>
        <taxon>Fabaceae</taxon>
        <taxon>Papilionoideae</taxon>
        <taxon>50 kb inversion clade</taxon>
        <taxon>genistoids sensu lato</taxon>
        <taxon>core genistoids</taxon>
        <taxon>Genisteae</taxon>
        <taxon>Lupinus</taxon>
    </lineage>
</organism>
<dbReference type="InterPro" id="IPR034161">
    <property type="entry name" value="Pepsin-like_plant"/>
</dbReference>
<protein>
    <recommendedName>
        <fullName evidence="7">Peptidase A1 domain-containing protein</fullName>
    </recommendedName>
</protein>
<dbReference type="Pfam" id="PF14541">
    <property type="entry name" value="TAXi_C"/>
    <property type="match status" value="1"/>
</dbReference>
<dbReference type="InterPro" id="IPR033121">
    <property type="entry name" value="PEPTIDASE_A1"/>
</dbReference>
<evidence type="ECO:0000256" key="3">
    <source>
        <dbReference type="ARBA" id="ARBA00022729"/>
    </source>
</evidence>
<keyword evidence="5" id="KW-0378">Hydrolase</keyword>